<feature type="domain" description="MmgE/PrpD N-terminal" evidence="2">
    <location>
        <begin position="2"/>
        <end position="121"/>
    </location>
</feature>
<dbReference type="InterPro" id="IPR036148">
    <property type="entry name" value="MmgE/PrpD_sf"/>
</dbReference>
<dbReference type="GO" id="GO:0016829">
    <property type="term" value="F:lyase activity"/>
    <property type="evidence" value="ECO:0007669"/>
    <property type="project" value="InterPro"/>
</dbReference>
<feature type="non-terminal residue" evidence="4">
    <location>
        <position position="236"/>
    </location>
</feature>
<proteinExistence type="inferred from homology"/>
<evidence type="ECO:0000259" key="2">
    <source>
        <dbReference type="Pfam" id="PF03972"/>
    </source>
</evidence>
<dbReference type="InterPro" id="IPR042188">
    <property type="entry name" value="MmgE/PrpD_sf_2"/>
</dbReference>
<dbReference type="InterPro" id="IPR042183">
    <property type="entry name" value="MmgE/PrpD_sf_1"/>
</dbReference>
<dbReference type="AlphaFoldDB" id="A0A383DDL3"/>
<feature type="non-terminal residue" evidence="4">
    <location>
        <position position="1"/>
    </location>
</feature>
<gene>
    <name evidence="4" type="ORF">METZ01_LOCUS495450</name>
</gene>
<dbReference type="EMBL" id="UINC01216454">
    <property type="protein sequence ID" value="SVE42596.1"/>
    <property type="molecule type" value="Genomic_DNA"/>
</dbReference>
<evidence type="ECO:0000256" key="1">
    <source>
        <dbReference type="ARBA" id="ARBA00006174"/>
    </source>
</evidence>
<dbReference type="SUPFAM" id="SSF103378">
    <property type="entry name" value="2-methylcitrate dehydratase PrpD"/>
    <property type="match status" value="1"/>
</dbReference>
<evidence type="ECO:0000259" key="3">
    <source>
        <dbReference type="Pfam" id="PF19305"/>
    </source>
</evidence>
<dbReference type="InterPro" id="IPR045336">
    <property type="entry name" value="MmgE_PrpD_N"/>
</dbReference>
<dbReference type="Pfam" id="PF03972">
    <property type="entry name" value="MmgE_PrpD_N"/>
    <property type="match status" value="1"/>
</dbReference>
<reference evidence="4" key="1">
    <citation type="submission" date="2018-05" db="EMBL/GenBank/DDBJ databases">
        <authorList>
            <person name="Lanie J.A."/>
            <person name="Ng W.-L."/>
            <person name="Kazmierczak K.M."/>
            <person name="Andrzejewski T.M."/>
            <person name="Davidsen T.M."/>
            <person name="Wayne K.J."/>
            <person name="Tettelin H."/>
            <person name="Glass J.I."/>
            <person name="Rusch D."/>
            <person name="Podicherti R."/>
            <person name="Tsui H.-C.T."/>
            <person name="Winkler M.E."/>
        </authorList>
    </citation>
    <scope>NUCLEOTIDE SEQUENCE</scope>
</reference>
<accession>A0A383DDL3</accession>
<dbReference type="Gene3D" id="3.30.1330.120">
    <property type="entry name" value="2-methylcitrate dehydratase PrpD"/>
    <property type="match status" value="1"/>
</dbReference>
<evidence type="ECO:0008006" key="5">
    <source>
        <dbReference type="Google" id="ProtNLM"/>
    </source>
</evidence>
<evidence type="ECO:0000313" key="4">
    <source>
        <dbReference type="EMBL" id="SVE42596.1"/>
    </source>
</evidence>
<dbReference type="PANTHER" id="PTHR16943">
    <property type="entry name" value="2-METHYLCITRATE DEHYDRATASE-RELATED"/>
    <property type="match status" value="1"/>
</dbReference>
<dbReference type="PANTHER" id="PTHR16943:SF8">
    <property type="entry name" value="2-METHYLCITRATE DEHYDRATASE"/>
    <property type="match status" value="1"/>
</dbReference>
<protein>
    <recommendedName>
        <fullName evidence="5">MmgE/PrpD family protein</fullName>
    </recommendedName>
</protein>
<dbReference type="InterPro" id="IPR045337">
    <property type="entry name" value="MmgE_PrpD_C"/>
</dbReference>
<organism evidence="4">
    <name type="scientific">marine metagenome</name>
    <dbReference type="NCBI Taxonomy" id="408172"/>
    <lineage>
        <taxon>unclassified sequences</taxon>
        <taxon>metagenomes</taxon>
        <taxon>ecological metagenomes</taxon>
    </lineage>
</organism>
<dbReference type="Pfam" id="PF19305">
    <property type="entry name" value="MmgE_PrpD_C"/>
    <property type="match status" value="1"/>
</dbReference>
<sequence>GSAVLDAYIAGLEAMLVIGKGVSLAHYEKGWHTTSTIGTIGAAAAAARLIQLDVTGIQRAMSLGFSHASGSKLQFGNMAKPFHAGMAAKNALMAARYADAGLTAVDEPLEKAWGFRDLYIGFDDSPGYEGATENIGSPLAIERYGLKVKIHPDCASTHCAVDGLLSLISEHGLEVHDIDKVETVVNKISYDNLMFSDPASEMQARFSMEYAIALVLSRGQLRISDFRSEAIADENV</sequence>
<dbReference type="Gene3D" id="1.10.4100.10">
    <property type="entry name" value="2-methylcitrate dehydratase PrpD"/>
    <property type="match status" value="1"/>
</dbReference>
<dbReference type="InterPro" id="IPR005656">
    <property type="entry name" value="MmgE_PrpD"/>
</dbReference>
<name>A0A383DDL3_9ZZZZ</name>
<feature type="domain" description="MmgE/PrpD C-terminal" evidence="3">
    <location>
        <begin position="151"/>
        <end position="236"/>
    </location>
</feature>
<comment type="similarity">
    <text evidence="1">Belongs to the PrpD family.</text>
</comment>